<dbReference type="Proteomes" id="UP000249808">
    <property type="component" value="Unassembled WGS sequence"/>
</dbReference>
<sequence length="174" mass="19721">MQTEERRRQIAQLIKESTAAIPGAALAKQFNVSRQIIVSDIAKLREEEIGIKATKKGYIFEATPQTGEKYKRTITVKHDNSRMLEELTIIVENGAMIDNVSVNHPVYGKITANLMLNSVEDCYEFSNDMTEDNGRMLAELTYGIHEHVISAKSEKILDNAERDLLAHGFIYDYE</sequence>
<dbReference type="SUPFAM" id="SSF75500">
    <property type="entry name" value="Putative transcriptional regulator TM1602, C-terminal domain"/>
    <property type="match status" value="1"/>
</dbReference>
<evidence type="ECO:0000259" key="2">
    <source>
        <dbReference type="Pfam" id="PF02829"/>
    </source>
</evidence>
<dbReference type="Pfam" id="PF02829">
    <property type="entry name" value="3H"/>
    <property type="match status" value="1"/>
</dbReference>
<dbReference type="Pfam" id="PF08279">
    <property type="entry name" value="HTH_11"/>
    <property type="match status" value="1"/>
</dbReference>
<dbReference type="PANTHER" id="PTHR40068:SF1">
    <property type="entry name" value="TRANSCRIPTION REPRESSOR NIAR-RELATED"/>
    <property type="match status" value="1"/>
</dbReference>
<comment type="caution">
    <text evidence="4">The sequence shown here is derived from an EMBL/GenBank/DDBJ whole genome shotgun (WGS) entry which is preliminary data.</text>
</comment>
<evidence type="ECO:0000256" key="1">
    <source>
        <dbReference type="PIRSR" id="PIRSR037847-1"/>
    </source>
</evidence>
<dbReference type="InterPro" id="IPR036388">
    <property type="entry name" value="WH-like_DNA-bd_sf"/>
</dbReference>
<dbReference type="InterPro" id="IPR004173">
    <property type="entry name" value="3H_domain"/>
</dbReference>
<dbReference type="PIRSF" id="PIRSF037847">
    <property type="entry name" value="NiaR"/>
    <property type="match status" value="1"/>
</dbReference>
<dbReference type="SUPFAM" id="SSF46785">
    <property type="entry name" value="Winged helix' DNA-binding domain"/>
    <property type="match status" value="1"/>
</dbReference>
<dbReference type="InterPro" id="IPR013196">
    <property type="entry name" value="HTH_11"/>
</dbReference>
<dbReference type="InterPro" id="IPR036390">
    <property type="entry name" value="WH_DNA-bd_sf"/>
</dbReference>
<dbReference type="InterPro" id="IPR035922">
    <property type="entry name" value="3H_dom_sf"/>
</dbReference>
<evidence type="ECO:0000259" key="3">
    <source>
        <dbReference type="Pfam" id="PF08279"/>
    </source>
</evidence>
<feature type="domain" description="3H" evidence="2">
    <location>
        <begin position="74"/>
        <end position="169"/>
    </location>
</feature>
<keyword evidence="5" id="KW-1185">Reference proteome</keyword>
<dbReference type="Gene3D" id="1.10.10.10">
    <property type="entry name" value="Winged helix-like DNA-binding domain superfamily/Winged helix DNA-binding domain"/>
    <property type="match status" value="1"/>
</dbReference>
<dbReference type="EMBL" id="PZJH01000010">
    <property type="protein sequence ID" value="RAK43713.1"/>
    <property type="molecule type" value="Genomic_DNA"/>
</dbReference>
<protein>
    <submittedName>
        <fullName evidence="4">Transcription repressor NadR</fullName>
    </submittedName>
</protein>
<dbReference type="GO" id="GO:0046872">
    <property type="term" value="F:metal ion binding"/>
    <property type="evidence" value="ECO:0007669"/>
    <property type="project" value="UniProtKB-KW"/>
</dbReference>
<keyword evidence="1" id="KW-0533">Nickel</keyword>
<dbReference type="AlphaFoldDB" id="A0A327ZMS2"/>
<dbReference type="PANTHER" id="PTHR40068">
    <property type="entry name" value="TRANSCRIPTION REPRESSOR NIAR-RELATED"/>
    <property type="match status" value="1"/>
</dbReference>
<dbReference type="Gene3D" id="3.30.1340.20">
    <property type="entry name" value="3H domain"/>
    <property type="match status" value="1"/>
</dbReference>
<feature type="binding site" evidence="1">
    <location>
        <position position="147"/>
    </location>
    <ligand>
        <name>Ni(2+)</name>
        <dbReference type="ChEBI" id="CHEBI:49786"/>
    </ligand>
</feature>
<evidence type="ECO:0000313" key="5">
    <source>
        <dbReference type="Proteomes" id="UP000249808"/>
    </source>
</evidence>
<keyword evidence="1" id="KW-0479">Metal-binding</keyword>
<dbReference type="RefSeq" id="WP_099578762.1">
    <property type="nucleotide sequence ID" value="NZ_CP073819.1"/>
</dbReference>
<feature type="binding site" evidence="1">
    <location>
        <position position="78"/>
    </location>
    <ligand>
        <name>Ni(2+)</name>
        <dbReference type="ChEBI" id="CHEBI:49786"/>
    </ligand>
</feature>
<evidence type="ECO:0000313" key="4">
    <source>
        <dbReference type="EMBL" id="RAK43713.1"/>
    </source>
</evidence>
<feature type="domain" description="Helix-turn-helix type 11" evidence="3">
    <location>
        <begin position="6"/>
        <end position="59"/>
    </location>
</feature>
<feature type="binding site" evidence="1">
    <location>
        <position position="86"/>
    </location>
    <ligand>
        <name>Ni(2+)</name>
        <dbReference type="ChEBI" id="CHEBI:49786"/>
    </ligand>
</feature>
<name>A0A327ZMS2_9STAP</name>
<reference evidence="4 5" key="1">
    <citation type="journal article" date="2018" name="Front. Microbiol.">
        <title>Description and Comparative Genomics of Macrococcus caseolyticus subsp. hominis subsp. nov., Macrococcus goetzii sp. nov., Macrococcus epidermidis sp. nov., and Macrococcus bohemicus sp. nov., Novel Macrococci From Human Clinical Material With Virulence Potential and Suspected Uptake of Foreign DNA by Natural Transformation.</title>
        <authorList>
            <person name="Maslanova I."/>
            <person name="Wertheimer Z."/>
            <person name="Sedlacek I."/>
            <person name="Svec P."/>
            <person name="Indrakova A."/>
            <person name="Kovarovic V."/>
            <person name="Schumann P."/>
            <person name="Sproer C."/>
            <person name="Kralova S."/>
            <person name="Sedo O."/>
            <person name="Kristofova L."/>
            <person name="Vrbovska V."/>
            <person name="Fuzik T."/>
            <person name="Petras P."/>
            <person name="Zdrahal Z."/>
            <person name="Ruzickova V."/>
            <person name="Doskar J."/>
            <person name="Pantucek R."/>
        </authorList>
    </citation>
    <scope>NUCLEOTIDE SEQUENCE [LARGE SCALE GENOMIC DNA]</scope>
    <source>
        <strain evidence="4 5">01/688</strain>
    </source>
</reference>
<dbReference type="InterPro" id="IPR026043">
    <property type="entry name" value="NadR"/>
</dbReference>
<proteinExistence type="predicted"/>
<feature type="binding site" evidence="1">
    <location>
        <position position="145"/>
    </location>
    <ligand>
        <name>Ni(2+)</name>
        <dbReference type="ChEBI" id="CHEBI:49786"/>
    </ligand>
</feature>
<gene>
    <name evidence="4" type="ORF">BHU61_12495</name>
</gene>
<accession>A0A327ZMS2</accession>
<organism evidence="4 5">
    <name type="scientific">Macrococcus epidermidis</name>
    <dbReference type="NCBI Taxonomy" id="1902580"/>
    <lineage>
        <taxon>Bacteria</taxon>
        <taxon>Bacillati</taxon>
        <taxon>Bacillota</taxon>
        <taxon>Bacilli</taxon>
        <taxon>Bacillales</taxon>
        <taxon>Staphylococcaceae</taxon>
        <taxon>Macrococcus</taxon>
    </lineage>
</organism>